<protein>
    <submittedName>
        <fullName evidence="1">Uncharacterized protein</fullName>
    </submittedName>
</protein>
<dbReference type="STRING" id="1802117.A3J54_00200"/>
<comment type="caution">
    <text evidence="1">The sequence shown here is derived from an EMBL/GenBank/DDBJ whole genome shotgun (WGS) entry which is preliminary data.</text>
</comment>
<accession>A0A1G2GAE3</accession>
<name>A0A1G2GAE3_9BACT</name>
<organism evidence="1 2">
    <name type="scientific">Candidatus Ryanbacteria bacterium RIFCSPHIGHO2_02_FULL_45_13b</name>
    <dbReference type="NCBI Taxonomy" id="1802117"/>
    <lineage>
        <taxon>Bacteria</taxon>
        <taxon>Candidatus Ryaniibacteriota</taxon>
    </lineage>
</organism>
<dbReference type="EMBL" id="MHNN01000005">
    <property type="protein sequence ID" value="OGZ46868.1"/>
    <property type="molecule type" value="Genomic_DNA"/>
</dbReference>
<evidence type="ECO:0000313" key="2">
    <source>
        <dbReference type="Proteomes" id="UP000176576"/>
    </source>
</evidence>
<reference evidence="1 2" key="1">
    <citation type="journal article" date="2016" name="Nat. Commun.">
        <title>Thousands of microbial genomes shed light on interconnected biogeochemical processes in an aquifer system.</title>
        <authorList>
            <person name="Anantharaman K."/>
            <person name="Brown C.T."/>
            <person name="Hug L.A."/>
            <person name="Sharon I."/>
            <person name="Castelle C.J."/>
            <person name="Probst A.J."/>
            <person name="Thomas B.C."/>
            <person name="Singh A."/>
            <person name="Wilkins M.J."/>
            <person name="Karaoz U."/>
            <person name="Brodie E.L."/>
            <person name="Williams K.H."/>
            <person name="Hubbard S.S."/>
            <person name="Banfield J.F."/>
        </authorList>
    </citation>
    <scope>NUCLEOTIDE SEQUENCE [LARGE SCALE GENOMIC DNA]</scope>
</reference>
<proteinExistence type="predicted"/>
<dbReference type="AlphaFoldDB" id="A0A1G2GAE3"/>
<gene>
    <name evidence="1" type="ORF">A3J54_00200</name>
</gene>
<evidence type="ECO:0000313" key="1">
    <source>
        <dbReference type="EMBL" id="OGZ46868.1"/>
    </source>
</evidence>
<sequence>MALKLINMEEIWLRIASTHEYVILLPGVWVIQRMPNPTEGQAAQWIKLVTDDGLIVGCAEEALLGNYPTTVDIID</sequence>
<dbReference type="Proteomes" id="UP000176576">
    <property type="component" value="Unassembled WGS sequence"/>
</dbReference>